<dbReference type="RefSeq" id="WP_376735914.1">
    <property type="nucleotide sequence ID" value="NZ_JAYMRP010000045.1"/>
</dbReference>
<keyword evidence="3" id="KW-1185">Reference proteome</keyword>
<dbReference type="Proteomes" id="UP001585080">
    <property type="component" value="Unassembled WGS sequence"/>
</dbReference>
<accession>A0ABV5ELD3</accession>
<name>A0ABV5ELD3_9ACTN</name>
<evidence type="ECO:0000313" key="2">
    <source>
        <dbReference type="EMBL" id="MFB8777453.1"/>
    </source>
</evidence>
<feature type="region of interest" description="Disordered" evidence="1">
    <location>
        <begin position="1"/>
        <end position="33"/>
    </location>
</feature>
<gene>
    <name evidence="2" type="ORF">VSS16_32865</name>
</gene>
<dbReference type="EMBL" id="JAYMRP010000045">
    <property type="protein sequence ID" value="MFB8777453.1"/>
    <property type="molecule type" value="Genomic_DNA"/>
</dbReference>
<protein>
    <recommendedName>
        <fullName evidence="4">DUF1508 domain-containing protein</fullName>
    </recommendedName>
</protein>
<proteinExistence type="predicted"/>
<organism evidence="2 3">
    <name type="scientific">Streptomyces broussonetiae</name>
    <dbReference type="NCBI Taxonomy" id="2686304"/>
    <lineage>
        <taxon>Bacteria</taxon>
        <taxon>Bacillati</taxon>
        <taxon>Actinomycetota</taxon>
        <taxon>Actinomycetes</taxon>
        <taxon>Kitasatosporales</taxon>
        <taxon>Streptomycetaceae</taxon>
        <taxon>Streptomyces</taxon>
    </lineage>
</organism>
<comment type="caution">
    <text evidence="2">The sequence shown here is derived from an EMBL/GenBank/DDBJ whole genome shotgun (WGS) entry which is preliminary data.</text>
</comment>
<sequence>MREAAEQCPAGYEDDTGLNPTVEPLPDPAPGAGDEAVAYRRELSGTVFWYQVVRSGSDVAVFGWKSLFAHRDAGAAPDDVITAQLEKLAGTG</sequence>
<reference evidence="2 3" key="1">
    <citation type="submission" date="2024-01" db="EMBL/GenBank/DDBJ databases">
        <title>Genome mining of biosynthetic gene clusters to explore secondary metabolites of Streptomyces sp.</title>
        <authorList>
            <person name="Baig A."/>
            <person name="Ajitkumar Shintre N."/>
            <person name="Kumar H."/>
            <person name="Anbarasu A."/>
            <person name="Ramaiah S."/>
        </authorList>
    </citation>
    <scope>NUCLEOTIDE SEQUENCE [LARGE SCALE GENOMIC DNA]</scope>
    <source>
        <strain evidence="2 3">A57</strain>
    </source>
</reference>
<evidence type="ECO:0008006" key="4">
    <source>
        <dbReference type="Google" id="ProtNLM"/>
    </source>
</evidence>
<evidence type="ECO:0000256" key="1">
    <source>
        <dbReference type="SAM" id="MobiDB-lite"/>
    </source>
</evidence>
<evidence type="ECO:0000313" key="3">
    <source>
        <dbReference type="Proteomes" id="UP001585080"/>
    </source>
</evidence>